<sequence>MLYFNPQLILLKFSPLRSPNPHCFPKCSNFSASIRWSLLQFSNQTQTFEPIVCARRNRRRSGSPLSTKFILESMWVIASSLKILPEPLNLVVSELCAGNGHGGGLGFRKGFGGGGGFDGWRGRKRRLGLTLFGLVMVFGFAVLIGRELGTEYFWGVLGVSLFGFSIGGWKRGFKDWVLGFCCCAVLMGLGLRNQEVLKWLERSRVCSPIMNVARRRRRKIKP</sequence>
<evidence type="ECO:0008006" key="4">
    <source>
        <dbReference type="Google" id="ProtNLM"/>
    </source>
</evidence>
<accession>A0A438KCD2</accession>
<dbReference type="EMBL" id="QGNW01000010">
    <property type="protein sequence ID" value="RVX18855.1"/>
    <property type="molecule type" value="Genomic_DNA"/>
</dbReference>
<proteinExistence type="predicted"/>
<feature type="transmembrane region" description="Helical" evidence="1">
    <location>
        <begin position="152"/>
        <end position="169"/>
    </location>
</feature>
<organism evidence="2 3">
    <name type="scientific">Vitis vinifera</name>
    <name type="common">Grape</name>
    <dbReference type="NCBI Taxonomy" id="29760"/>
    <lineage>
        <taxon>Eukaryota</taxon>
        <taxon>Viridiplantae</taxon>
        <taxon>Streptophyta</taxon>
        <taxon>Embryophyta</taxon>
        <taxon>Tracheophyta</taxon>
        <taxon>Spermatophyta</taxon>
        <taxon>Magnoliopsida</taxon>
        <taxon>eudicotyledons</taxon>
        <taxon>Gunneridae</taxon>
        <taxon>Pentapetalae</taxon>
        <taxon>rosids</taxon>
        <taxon>Vitales</taxon>
        <taxon>Vitaceae</taxon>
        <taxon>Viteae</taxon>
        <taxon>Vitis</taxon>
    </lineage>
</organism>
<feature type="transmembrane region" description="Helical" evidence="1">
    <location>
        <begin position="127"/>
        <end position="146"/>
    </location>
</feature>
<dbReference type="Proteomes" id="UP000288805">
    <property type="component" value="Unassembled WGS sequence"/>
</dbReference>
<comment type="caution">
    <text evidence="2">The sequence shown here is derived from an EMBL/GenBank/DDBJ whole genome shotgun (WGS) entry which is preliminary data.</text>
</comment>
<evidence type="ECO:0000256" key="1">
    <source>
        <dbReference type="SAM" id="Phobius"/>
    </source>
</evidence>
<name>A0A438KCD2_VITVI</name>
<evidence type="ECO:0000313" key="2">
    <source>
        <dbReference type="EMBL" id="RVX18855.1"/>
    </source>
</evidence>
<evidence type="ECO:0000313" key="3">
    <source>
        <dbReference type="Proteomes" id="UP000288805"/>
    </source>
</evidence>
<reference evidence="2 3" key="1">
    <citation type="journal article" date="2018" name="PLoS Genet.">
        <title>Population sequencing reveals clonal diversity and ancestral inbreeding in the grapevine cultivar Chardonnay.</title>
        <authorList>
            <person name="Roach M.J."/>
            <person name="Johnson D.L."/>
            <person name="Bohlmann J."/>
            <person name="van Vuuren H.J."/>
            <person name="Jones S.J."/>
            <person name="Pretorius I.S."/>
            <person name="Schmidt S.A."/>
            <person name="Borneman A.R."/>
        </authorList>
    </citation>
    <scope>NUCLEOTIDE SEQUENCE [LARGE SCALE GENOMIC DNA]</scope>
    <source>
        <strain evidence="3">cv. Chardonnay</strain>
        <tissue evidence="2">Leaf</tissue>
    </source>
</reference>
<protein>
    <recommendedName>
        <fullName evidence="4">Transmembrane protein</fullName>
    </recommendedName>
</protein>
<dbReference type="AlphaFoldDB" id="A0A438KCD2"/>
<keyword evidence="1" id="KW-1133">Transmembrane helix</keyword>
<keyword evidence="1" id="KW-0812">Transmembrane</keyword>
<keyword evidence="1" id="KW-0472">Membrane</keyword>
<gene>
    <name evidence="2" type="ORF">CK203_007077</name>
</gene>